<dbReference type="Proteomes" id="UP000033876">
    <property type="component" value="Unassembled WGS sequence"/>
</dbReference>
<reference evidence="2 3" key="1">
    <citation type="journal article" date="2015" name="Nature">
        <title>rRNA introns, odd ribosomes, and small enigmatic genomes across a large radiation of phyla.</title>
        <authorList>
            <person name="Brown C.T."/>
            <person name="Hug L.A."/>
            <person name="Thomas B.C."/>
            <person name="Sharon I."/>
            <person name="Castelle C.J."/>
            <person name="Singh A."/>
            <person name="Wilkins M.J."/>
            <person name="Williams K.H."/>
            <person name="Banfield J.F."/>
        </authorList>
    </citation>
    <scope>NUCLEOTIDE SEQUENCE [LARGE SCALE GENOMIC DNA]</scope>
</reference>
<dbReference type="Pfam" id="PF01978">
    <property type="entry name" value="TrmB"/>
    <property type="match status" value="1"/>
</dbReference>
<protein>
    <recommendedName>
        <fullName evidence="1">Transcription regulator TrmB N-terminal domain-containing protein</fullName>
    </recommendedName>
</protein>
<evidence type="ECO:0000313" key="2">
    <source>
        <dbReference type="EMBL" id="KKQ35839.1"/>
    </source>
</evidence>
<dbReference type="PANTHER" id="PTHR34293">
    <property type="entry name" value="HTH-TYPE TRANSCRIPTIONAL REGULATOR TRMBL2"/>
    <property type="match status" value="1"/>
</dbReference>
<dbReference type="SUPFAM" id="SSF46785">
    <property type="entry name" value="Winged helix' DNA-binding domain"/>
    <property type="match status" value="1"/>
</dbReference>
<comment type="caution">
    <text evidence="2">The sequence shown here is derived from an EMBL/GenBank/DDBJ whole genome shotgun (WGS) entry which is preliminary data.</text>
</comment>
<dbReference type="Gene3D" id="1.10.10.10">
    <property type="entry name" value="Winged helix-like DNA-binding domain superfamily/Winged helix DNA-binding domain"/>
    <property type="match status" value="1"/>
</dbReference>
<proteinExistence type="predicted"/>
<dbReference type="InterPro" id="IPR036388">
    <property type="entry name" value="WH-like_DNA-bd_sf"/>
</dbReference>
<name>A0A0G0JGD8_9BACT</name>
<evidence type="ECO:0000259" key="1">
    <source>
        <dbReference type="Pfam" id="PF01978"/>
    </source>
</evidence>
<organism evidence="2 3">
    <name type="scientific">Candidatus Nomurabacteria bacterium GW2011_GWB1_37_5</name>
    <dbReference type="NCBI Taxonomy" id="1618742"/>
    <lineage>
        <taxon>Bacteria</taxon>
        <taxon>Candidatus Nomuraibacteriota</taxon>
    </lineage>
</organism>
<dbReference type="InterPro" id="IPR011991">
    <property type="entry name" value="ArsR-like_HTH"/>
</dbReference>
<dbReference type="InterPro" id="IPR036390">
    <property type="entry name" value="WH_DNA-bd_sf"/>
</dbReference>
<dbReference type="EMBL" id="LBTF01000004">
    <property type="protein sequence ID" value="KKQ35839.1"/>
    <property type="molecule type" value="Genomic_DNA"/>
</dbReference>
<dbReference type="InterPro" id="IPR002831">
    <property type="entry name" value="Tscrpt_reg_TrmB_N"/>
</dbReference>
<evidence type="ECO:0000313" key="3">
    <source>
        <dbReference type="Proteomes" id="UP000033876"/>
    </source>
</evidence>
<dbReference type="InterPro" id="IPR051797">
    <property type="entry name" value="TrmB-like"/>
</dbReference>
<dbReference type="PANTHER" id="PTHR34293:SF1">
    <property type="entry name" value="HTH-TYPE TRANSCRIPTIONAL REGULATOR TRMBL2"/>
    <property type="match status" value="1"/>
</dbReference>
<feature type="domain" description="Transcription regulator TrmB N-terminal" evidence="1">
    <location>
        <begin position="8"/>
        <end position="76"/>
    </location>
</feature>
<accession>A0A0G0JGD8</accession>
<sequence>MDKLEKILKNIGFNKTEIEIYIFLLKRGPSSVSQISRSLGIHRPIVYRTLDPLKEKGVITMSPKGKQKLYSAEKPEVIINILKDISSKFESLLPEIEDLYSKKIPQPEIKYMEGRKGIAYVFNDVVNNTKRGETFYRYTSEKDLKKVNSYLPKDYRERRDAKKLERLVISNPASGSQKRSRLERFIKFIPPECDQFEQNIIELIYGDKVAFIDLNSETSFIIENKSLAEFQKTIFKLLYKKLD</sequence>
<dbReference type="CDD" id="cd00090">
    <property type="entry name" value="HTH_ARSR"/>
    <property type="match status" value="1"/>
</dbReference>
<dbReference type="AlphaFoldDB" id="A0A0G0JGD8"/>
<gene>
    <name evidence="2" type="ORF">US50_C0004G0028</name>
</gene>